<evidence type="ECO:0000256" key="6">
    <source>
        <dbReference type="SAM" id="Phobius"/>
    </source>
</evidence>
<gene>
    <name evidence="7" type="ORF">P43SY_000667</name>
</gene>
<name>A0AAD5LNH7_PYTIN</name>
<keyword evidence="3" id="KW-0496">Mitochondrion</keyword>
<protein>
    <submittedName>
        <fullName evidence="7">Uncharacterized protein</fullName>
    </submittedName>
</protein>
<dbReference type="GO" id="GO:0005743">
    <property type="term" value="C:mitochondrial inner membrane"/>
    <property type="evidence" value="ECO:0007669"/>
    <property type="project" value="UniProtKB-SubCell"/>
</dbReference>
<accession>A0AAD5LNH7</accession>
<dbReference type="Pfam" id="PF02238">
    <property type="entry name" value="COX7a"/>
    <property type="match status" value="1"/>
</dbReference>
<evidence type="ECO:0000256" key="3">
    <source>
        <dbReference type="ARBA" id="ARBA00023128"/>
    </source>
</evidence>
<evidence type="ECO:0000256" key="2">
    <source>
        <dbReference type="ARBA" id="ARBA00022792"/>
    </source>
</evidence>
<keyword evidence="8" id="KW-1185">Reference proteome</keyword>
<keyword evidence="4 6" id="KW-0472">Membrane</keyword>
<evidence type="ECO:0000256" key="5">
    <source>
        <dbReference type="SAM" id="MobiDB-lite"/>
    </source>
</evidence>
<feature type="transmembrane region" description="Helical" evidence="6">
    <location>
        <begin position="51"/>
        <end position="68"/>
    </location>
</feature>
<feature type="region of interest" description="Disordered" evidence="5">
    <location>
        <begin position="1"/>
        <end position="22"/>
    </location>
</feature>
<comment type="caution">
    <text evidence="7">The sequence shown here is derived from an EMBL/GenBank/DDBJ whole genome shotgun (WGS) entry which is preliminary data.</text>
</comment>
<organism evidence="7 8">
    <name type="scientific">Pythium insidiosum</name>
    <name type="common">Pythiosis disease agent</name>
    <dbReference type="NCBI Taxonomy" id="114742"/>
    <lineage>
        <taxon>Eukaryota</taxon>
        <taxon>Sar</taxon>
        <taxon>Stramenopiles</taxon>
        <taxon>Oomycota</taxon>
        <taxon>Peronosporomycetes</taxon>
        <taxon>Pythiales</taxon>
        <taxon>Pythiaceae</taxon>
        <taxon>Pythium</taxon>
    </lineage>
</organism>
<evidence type="ECO:0000313" key="8">
    <source>
        <dbReference type="Proteomes" id="UP001209570"/>
    </source>
</evidence>
<evidence type="ECO:0000313" key="7">
    <source>
        <dbReference type="EMBL" id="KAJ0404267.1"/>
    </source>
</evidence>
<dbReference type="Proteomes" id="UP001209570">
    <property type="component" value="Unassembled WGS sequence"/>
</dbReference>
<proteinExistence type="predicted"/>
<comment type="subcellular location">
    <subcellularLocation>
        <location evidence="1">Mitochondrion inner membrane</location>
    </subcellularLocation>
</comment>
<keyword evidence="2" id="KW-0999">Mitochondrion inner membrane</keyword>
<dbReference type="EMBL" id="JAKCXM010000066">
    <property type="protein sequence ID" value="KAJ0404267.1"/>
    <property type="molecule type" value="Genomic_DNA"/>
</dbReference>
<evidence type="ECO:0000256" key="1">
    <source>
        <dbReference type="ARBA" id="ARBA00004273"/>
    </source>
</evidence>
<reference evidence="7" key="1">
    <citation type="submission" date="2021-12" db="EMBL/GenBank/DDBJ databases">
        <title>Prjna785345.</title>
        <authorList>
            <person name="Rujirawat T."/>
            <person name="Krajaejun T."/>
        </authorList>
    </citation>
    <scope>NUCLEOTIDE SEQUENCE</scope>
    <source>
        <strain evidence="7">Pi057C3</strain>
    </source>
</reference>
<dbReference type="AlphaFoldDB" id="A0AAD5LNH7"/>
<keyword evidence="6" id="KW-1133">Transmembrane helix</keyword>
<keyword evidence="6" id="KW-0812">Transmembrane</keyword>
<dbReference type="InterPro" id="IPR039297">
    <property type="entry name" value="COX7a"/>
</dbReference>
<evidence type="ECO:0000256" key="4">
    <source>
        <dbReference type="ARBA" id="ARBA00023136"/>
    </source>
</evidence>
<sequence>MFARQTARALRNTQTRSISGLVEKPSTVTESQKLFLTSHKPTYLKRDSDKVLFFGLLGGLAFGAVQWIRGEINMSTGTGKKE</sequence>